<dbReference type="InterPro" id="IPR027806">
    <property type="entry name" value="HARBI1_dom"/>
</dbReference>
<name>A0A8S4E8S4_PLUXY</name>
<evidence type="ECO:0000256" key="2">
    <source>
        <dbReference type="ARBA" id="ARBA00004123"/>
    </source>
</evidence>
<comment type="subcellular location">
    <subcellularLocation>
        <location evidence="2">Nucleus</location>
    </subcellularLocation>
</comment>
<evidence type="ECO:0000256" key="7">
    <source>
        <dbReference type="ARBA" id="ARBA00023242"/>
    </source>
</evidence>
<organism evidence="8 9">
    <name type="scientific">Plutella xylostella</name>
    <name type="common">Diamondback moth</name>
    <name type="synonym">Plutella maculipennis</name>
    <dbReference type="NCBI Taxonomy" id="51655"/>
    <lineage>
        <taxon>Eukaryota</taxon>
        <taxon>Metazoa</taxon>
        <taxon>Ecdysozoa</taxon>
        <taxon>Arthropoda</taxon>
        <taxon>Hexapoda</taxon>
        <taxon>Insecta</taxon>
        <taxon>Pterygota</taxon>
        <taxon>Neoptera</taxon>
        <taxon>Endopterygota</taxon>
        <taxon>Lepidoptera</taxon>
        <taxon>Glossata</taxon>
        <taxon>Ditrysia</taxon>
        <taxon>Yponomeutoidea</taxon>
        <taxon>Plutellidae</taxon>
        <taxon>Plutella</taxon>
    </lineage>
</organism>
<evidence type="ECO:0000256" key="1">
    <source>
        <dbReference type="ARBA" id="ARBA00001968"/>
    </source>
</evidence>
<evidence type="ECO:0000256" key="6">
    <source>
        <dbReference type="ARBA" id="ARBA00022801"/>
    </source>
</evidence>
<protein>
    <submittedName>
        <fullName evidence="8">(diamondback moth) hypothetical protein</fullName>
    </submittedName>
</protein>
<evidence type="ECO:0000313" key="9">
    <source>
        <dbReference type="Proteomes" id="UP000653454"/>
    </source>
</evidence>
<evidence type="ECO:0000313" key="8">
    <source>
        <dbReference type="EMBL" id="CAG9112090.1"/>
    </source>
</evidence>
<gene>
    <name evidence="8" type="ORF">PLXY2_LOCUS4760</name>
</gene>
<dbReference type="InterPro" id="IPR045249">
    <property type="entry name" value="HARBI1-like"/>
</dbReference>
<comment type="cofactor">
    <cofactor evidence="1">
        <name>a divalent metal cation</name>
        <dbReference type="ChEBI" id="CHEBI:60240"/>
    </cofactor>
</comment>
<dbReference type="GO" id="GO:0046872">
    <property type="term" value="F:metal ion binding"/>
    <property type="evidence" value="ECO:0007669"/>
    <property type="project" value="UniProtKB-KW"/>
</dbReference>
<keyword evidence="4" id="KW-0540">Nuclease</keyword>
<evidence type="ECO:0000256" key="4">
    <source>
        <dbReference type="ARBA" id="ARBA00022722"/>
    </source>
</evidence>
<reference evidence="8" key="1">
    <citation type="submission" date="2020-11" db="EMBL/GenBank/DDBJ databases">
        <authorList>
            <person name="Whiteford S."/>
        </authorList>
    </citation>
    <scope>NUCLEOTIDE SEQUENCE</scope>
</reference>
<keyword evidence="9" id="KW-1185">Reference proteome</keyword>
<dbReference type="AlphaFoldDB" id="A0A8S4E8S4"/>
<keyword evidence="6" id="KW-0378">Hydrolase</keyword>
<dbReference type="PANTHER" id="PTHR22930">
    <property type="match status" value="1"/>
</dbReference>
<dbReference type="Pfam" id="PF13359">
    <property type="entry name" value="DDE_Tnp_4"/>
    <property type="match status" value="1"/>
</dbReference>
<dbReference type="Proteomes" id="UP000653454">
    <property type="component" value="Unassembled WGS sequence"/>
</dbReference>
<dbReference type="GO" id="GO:0016787">
    <property type="term" value="F:hydrolase activity"/>
    <property type="evidence" value="ECO:0007669"/>
    <property type="project" value="UniProtKB-KW"/>
</dbReference>
<dbReference type="GO" id="GO:0004518">
    <property type="term" value="F:nuclease activity"/>
    <property type="evidence" value="ECO:0007669"/>
    <property type="project" value="UniProtKB-KW"/>
</dbReference>
<dbReference type="GO" id="GO:0005634">
    <property type="term" value="C:nucleus"/>
    <property type="evidence" value="ECO:0007669"/>
    <property type="project" value="UniProtKB-SubCell"/>
</dbReference>
<proteinExistence type="inferred from homology"/>
<evidence type="ECO:0000256" key="3">
    <source>
        <dbReference type="ARBA" id="ARBA00006958"/>
    </source>
</evidence>
<keyword evidence="7" id="KW-0539">Nucleus</keyword>
<dbReference type="EMBL" id="CAJHNJ030000013">
    <property type="protein sequence ID" value="CAG9112090.1"/>
    <property type="molecule type" value="Genomic_DNA"/>
</dbReference>
<sequence length="374" mass="42095">MDEFLANFIPELVEAAEAAVAAPRRRAAWRVDPMDVGDADFKKSYRLSKALATDLINALDPLVATHSIDIKTKVLCSLNFFATGCYQTPIAKSNSINLSQPTVSRCIGEVVDALNHPSIFNRWIHMPESIQQINETVTGFYREFGVPGVVGAIDCTHVAIVPPAATQYDERSYVNRKLYHSINTQLICDHNLKILNINALFPGATHDSYIWNTSNAKTFMEHLHNQNHTNYHLIGDSGYALRPWMMTPIANPEEDTAESRYNEAFTTARCTIERCNGVLKARFRCLLKDRVLHYVPNKATKIINACAVLHNMCIARNDINQALLANLNNDELGIIDGLPMPPPPAGAEREQRQRNLLLLRGREKQNRIINNYFQ</sequence>
<comment type="similarity">
    <text evidence="3">Belongs to the HARBI1 family.</text>
</comment>
<dbReference type="PANTHER" id="PTHR22930:SF289">
    <property type="entry name" value="DDE TNP4 DOMAIN-CONTAINING PROTEIN-RELATED"/>
    <property type="match status" value="1"/>
</dbReference>
<evidence type="ECO:0000256" key="5">
    <source>
        <dbReference type="ARBA" id="ARBA00022723"/>
    </source>
</evidence>
<keyword evidence="5" id="KW-0479">Metal-binding</keyword>
<comment type="caution">
    <text evidence="8">The sequence shown here is derived from an EMBL/GenBank/DDBJ whole genome shotgun (WGS) entry which is preliminary data.</text>
</comment>
<accession>A0A8S4E8S4</accession>